<feature type="transmembrane region" description="Helical" evidence="11">
    <location>
        <begin position="209"/>
        <end position="234"/>
    </location>
</feature>
<evidence type="ECO:0000256" key="4">
    <source>
        <dbReference type="ARBA" id="ARBA00022475"/>
    </source>
</evidence>
<keyword evidence="7" id="KW-0406">Ion transport</keyword>
<dbReference type="Pfam" id="PF20501">
    <property type="entry name" value="MbhE"/>
    <property type="match status" value="1"/>
</dbReference>
<feature type="transmembrane region" description="Helical" evidence="11">
    <location>
        <begin position="924"/>
        <end position="951"/>
    </location>
</feature>
<sequence length="983" mass="104648">MPDALPLLIALALPFAGAVAAGLLPTHARNAAAWLAGGVTLVGLAMVWAAYPTVSAGGVLRLTAGWMPSLGLDFSLRMDGFAWLFAGLVFGVGALVVVYARYYMAAEDPVPRFFAFLLAFMGAMAGVVLSGNLVQLAFFWELTSLFSFLLIGYWHHTAAARDGARMALTVTATGGLCLFAGVLILGHIVGSYELDAVLAAGDQIRAHPLYLAALVLILLGALTKSAQFPFHFWLPHAMAAPTPVSAYLHSATLVKAGIFLMARLWPVLAGTEAWFWIVGSAGLATLLLGAYIAIFQHDLKGLLAYSTISHLGLITLLLGLNSELAMVAAIFHVINHATFKASLFMAAGIIDHETGTRDIRRLSGLNRFMPFTARLALIAAGAMAGVPLLNGFLSKEMFFAEALSAKEPLPVFFDVLPVAAMVASAFSVAYSLRFIHGTFFGPDPVDLPHKPHEPPAWMRFPVEVLVLACIVIGILPAATVGPYLDMAARAALGAATPDYSLAVWHGFNLPLIMSMAAFAAGLILYRLLQSHLAKGIDGPPLIRSLEGRRMFERTMVFLSWRLARTAEGLLGTRRLQPQLRLVVTAAVLAGGWTVWTRGVGPGNLAPSGIDPVLALVWLLGAACALGAAWQAKFHRLAALILLGGTGLVVCVTFVWFSAPDLALTQLLVEVVTTILLLLGLRWLPKRMDSPGSRGSEAVTLTRRLRDLGIAAAAGAGMAGLAFGVMTRFPPELLARHFLELAYSEGGGTNVVNVILVDFRGFDTMGEIAVLGVVAMTAYALLRRFRPASDSVDVPEQQRDQSAFDASRPDRKDGDTVADWLFIPSLIARLLFPVILLVALFLLLRGHDLPGGGFAAGLTVAIAMILQYMFGGTQWVEARLRVLPMRWMGIGLLLAAGTGLGAWAAGRPFLTSYFAYSQIPVLGKIPVASALLFDIGVFALVVGATILILIALARQSLRGHRAAAPRPPEVPAVPEPVPTAVGDD</sequence>
<proteinExistence type="predicted"/>
<evidence type="ECO:0000256" key="7">
    <source>
        <dbReference type="ARBA" id="ARBA00023065"/>
    </source>
</evidence>
<evidence type="ECO:0000256" key="10">
    <source>
        <dbReference type="SAM" id="MobiDB-lite"/>
    </source>
</evidence>
<feature type="transmembrane region" description="Helical" evidence="11">
    <location>
        <begin position="662"/>
        <end position="683"/>
    </location>
</feature>
<feature type="domain" description="MrpA C-terminal/MbhD" evidence="15">
    <location>
        <begin position="621"/>
        <end position="685"/>
    </location>
</feature>
<name>A0ABS1EYJ2_9PROT</name>
<evidence type="ECO:0000259" key="12">
    <source>
        <dbReference type="Pfam" id="PF00361"/>
    </source>
</evidence>
<evidence type="ECO:0000256" key="5">
    <source>
        <dbReference type="ARBA" id="ARBA00022692"/>
    </source>
</evidence>
<feature type="transmembrane region" description="Helical" evidence="11">
    <location>
        <begin position="819"/>
        <end position="842"/>
    </location>
</feature>
<feature type="transmembrane region" description="Helical" evidence="11">
    <location>
        <begin position="31"/>
        <end position="51"/>
    </location>
</feature>
<dbReference type="Pfam" id="PF04039">
    <property type="entry name" value="MnhB"/>
    <property type="match status" value="1"/>
</dbReference>
<dbReference type="Pfam" id="PF00361">
    <property type="entry name" value="Proton_antipo_M"/>
    <property type="match status" value="1"/>
</dbReference>
<evidence type="ECO:0000256" key="6">
    <source>
        <dbReference type="ARBA" id="ARBA00022989"/>
    </source>
</evidence>
<evidence type="ECO:0000259" key="13">
    <source>
        <dbReference type="Pfam" id="PF00662"/>
    </source>
</evidence>
<evidence type="ECO:0000313" key="18">
    <source>
        <dbReference type="Proteomes" id="UP000652760"/>
    </source>
</evidence>
<evidence type="ECO:0000256" key="1">
    <source>
        <dbReference type="ARBA" id="ARBA00004651"/>
    </source>
</evidence>
<evidence type="ECO:0000256" key="2">
    <source>
        <dbReference type="ARBA" id="ARBA00022448"/>
    </source>
</evidence>
<feature type="transmembrane region" description="Helical" evidence="11">
    <location>
        <begin position="326"/>
        <end position="350"/>
    </location>
</feature>
<feature type="transmembrane region" description="Helical" evidence="11">
    <location>
        <begin position="409"/>
        <end position="432"/>
    </location>
</feature>
<dbReference type="PANTHER" id="PTHR43373:SF1">
    <property type="entry name" value="NA(+)_H(+) ANTIPORTER SUBUNIT A"/>
    <property type="match status" value="1"/>
</dbReference>
<feature type="transmembrane region" description="Helical" evidence="11">
    <location>
        <begin position="579"/>
        <end position="600"/>
    </location>
</feature>
<feature type="transmembrane region" description="Helical" evidence="11">
    <location>
        <begin position="137"/>
        <end position="154"/>
    </location>
</feature>
<feature type="transmembrane region" description="Helical" evidence="11">
    <location>
        <begin position="464"/>
        <end position="484"/>
    </location>
</feature>
<feature type="transmembrane region" description="Helical" evidence="11">
    <location>
        <begin position="246"/>
        <end position="268"/>
    </location>
</feature>
<keyword evidence="2" id="KW-0813">Transport</keyword>
<evidence type="ECO:0000313" key="17">
    <source>
        <dbReference type="EMBL" id="MBK1836243.1"/>
    </source>
</evidence>
<keyword evidence="6 11" id="KW-1133">Transmembrane helix</keyword>
<keyword evidence="3" id="KW-0050">Antiport</keyword>
<dbReference type="RefSeq" id="WP_200190444.1">
    <property type="nucleotide sequence ID" value="NZ_JAENHM010000007.1"/>
</dbReference>
<feature type="transmembrane region" description="Helical" evidence="11">
    <location>
        <begin position="704"/>
        <end position="725"/>
    </location>
</feature>
<evidence type="ECO:0000256" key="8">
    <source>
        <dbReference type="ARBA" id="ARBA00023136"/>
    </source>
</evidence>
<keyword evidence="4" id="KW-1003">Cell membrane</keyword>
<feature type="transmembrane region" description="Helical" evidence="11">
    <location>
        <begin position="504"/>
        <end position="525"/>
    </location>
</feature>
<dbReference type="NCBIfam" id="NF009288">
    <property type="entry name" value="PRK12648.1"/>
    <property type="match status" value="1"/>
</dbReference>
<keyword evidence="5 9" id="KW-0812">Transmembrane</keyword>
<accession>A0ABS1EYJ2</accession>
<dbReference type="PANTHER" id="PTHR43373">
    <property type="entry name" value="NA(+)/H(+) ANTIPORTER SUBUNIT"/>
    <property type="match status" value="1"/>
</dbReference>
<feature type="transmembrane region" description="Helical" evidence="11">
    <location>
        <begin position="82"/>
        <end position="101"/>
    </location>
</feature>
<dbReference type="InterPro" id="IPR025383">
    <property type="entry name" value="MrpA_C/MbhD"/>
</dbReference>
<feature type="transmembrane region" description="Helical" evidence="11">
    <location>
        <begin position="113"/>
        <end position="131"/>
    </location>
</feature>
<dbReference type="InterPro" id="IPR050616">
    <property type="entry name" value="CPA3_Na-H_Antiporter_A"/>
</dbReference>
<evidence type="ECO:0000259" key="15">
    <source>
        <dbReference type="Pfam" id="PF13244"/>
    </source>
</evidence>
<dbReference type="EMBL" id="JAENHM010000007">
    <property type="protein sequence ID" value="MBK1836243.1"/>
    <property type="molecule type" value="Genomic_DNA"/>
</dbReference>
<protein>
    <submittedName>
        <fullName evidence="17">Monovalent cation/H+ antiporter subunit A</fullName>
    </submittedName>
</protein>
<comment type="caution">
    <text evidence="17">The sequence shown here is derived from an EMBL/GenBank/DDBJ whole genome shotgun (WGS) entry which is preliminary data.</text>
</comment>
<feature type="transmembrane region" description="Helical" evidence="11">
    <location>
        <begin position="612"/>
        <end position="629"/>
    </location>
</feature>
<dbReference type="InterPro" id="IPR001750">
    <property type="entry name" value="ND/Mrp_TM"/>
</dbReference>
<feature type="transmembrane region" description="Helical" evidence="11">
    <location>
        <begin position="274"/>
        <end position="295"/>
    </location>
</feature>
<feature type="transmembrane region" description="Helical" evidence="11">
    <location>
        <begin position="882"/>
        <end position="904"/>
    </location>
</feature>
<feature type="transmembrane region" description="Helical" evidence="11">
    <location>
        <begin position="302"/>
        <end position="320"/>
    </location>
</feature>
<evidence type="ECO:0000256" key="9">
    <source>
        <dbReference type="RuleBase" id="RU000320"/>
    </source>
</evidence>
<reference evidence="18" key="1">
    <citation type="submission" date="2021-01" db="EMBL/GenBank/DDBJ databases">
        <title>Genome public.</title>
        <authorList>
            <person name="Liu C."/>
            <person name="Sun Q."/>
        </authorList>
    </citation>
    <scope>NUCLEOTIDE SEQUENCE [LARGE SCALE GENOMIC DNA]</scope>
    <source>
        <strain evidence="18">YIM B02556</strain>
    </source>
</reference>
<feature type="domain" description="NADH:quinone oxidoreductase/Mrp antiporter transmembrane" evidence="12">
    <location>
        <begin position="130"/>
        <end position="413"/>
    </location>
</feature>
<feature type="compositionally biased region" description="Pro residues" evidence="10">
    <location>
        <begin position="964"/>
        <end position="976"/>
    </location>
</feature>
<dbReference type="Pfam" id="PF00662">
    <property type="entry name" value="Proton_antipo_N"/>
    <property type="match status" value="1"/>
</dbReference>
<feature type="region of interest" description="Disordered" evidence="10">
    <location>
        <begin position="962"/>
        <end position="983"/>
    </location>
</feature>
<organism evidence="17 18">
    <name type="scientific">Azospirillum endophyticum</name>
    <dbReference type="NCBI Taxonomy" id="2800326"/>
    <lineage>
        <taxon>Bacteria</taxon>
        <taxon>Pseudomonadati</taxon>
        <taxon>Pseudomonadota</taxon>
        <taxon>Alphaproteobacteria</taxon>
        <taxon>Rhodospirillales</taxon>
        <taxon>Azospirillaceae</taxon>
        <taxon>Azospirillum</taxon>
    </lineage>
</organism>
<evidence type="ECO:0000259" key="14">
    <source>
        <dbReference type="Pfam" id="PF04039"/>
    </source>
</evidence>
<feature type="domain" description="Na+/H+ antiporter MnhB subunit-related protein" evidence="14">
    <location>
        <begin position="823"/>
        <end position="945"/>
    </location>
</feature>
<feature type="transmembrane region" description="Helical" evidence="11">
    <location>
        <begin position="636"/>
        <end position="656"/>
    </location>
</feature>
<feature type="domain" description="NADH-Ubiquinone oxidoreductase (complex I) chain 5 N-terminal" evidence="13">
    <location>
        <begin position="67"/>
        <end position="114"/>
    </location>
</feature>
<feature type="region of interest" description="Disordered" evidence="10">
    <location>
        <begin position="791"/>
        <end position="811"/>
    </location>
</feature>
<evidence type="ECO:0000259" key="16">
    <source>
        <dbReference type="Pfam" id="PF20501"/>
    </source>
</evidence>
<feature type="transmembrane region" description="Helical" evidence="11">
    <location>
        <begin position="166"/>
        <end position="189"/>
    </location>
</feature>
<feature type="transmembrane region" description="Helical" evidence="11">
    <location>
        <begin position="763"/>
        <end position="781"/>
    </location>
</feature>
<dbReference type="InterPro" id="IPR007182">
    <property type="entry name" value="MnhB"/>
</dbReference>
<evidence type="ECO:0000256" key="3">
    <source>
        <dbReference type="ARBA" id="ARBA00022449"/>
    </source>
</evidence>
<feature type="domain" description="MrpA C-terminal/MbhE" evidence="16">
    <location>
        <begin position="702"/>
        <end position="798"/>
    </location>
</feature>
<feature type="transmembrane region" description="Helical" evidence="11">
    <location>
        <begin position="371"/>
        <end position="389"/>
    </location>
</feature>
<dbReference type="InterPro" id="IPR001516">
    <property type="entry name" value="Proton_antipo_N"/>
</dbReference>
<keyword evidence="8 11" id="KW-0472">Membrane</keyword>
<dbReference type="Proteomes" id="UP000652760">
    <property type="component" value="Unassembled WGS sequence"/>
</dbReference>
<dbReference type="Pfam" id="PF13244">
    <property type="entry name" value="MbhD"/>
    <property type="match status" value="1"/>
</dbReference>
<dbReference type="PRINTS" id="PR01434">
    <property type="entry name" value="NADHDHGNASE5"/>
</dbReference>
<keyword evidence="18" id="KW-1185">Reference proteome</keyword>
<dbReference type="InterPro" id="IPR046806">
    <property type="entry name" value="MrpA_C/MbhE"/>
</dbReference>
<feature type="transmembrane region" description="Helical" evidence="11">
    <location>
        <begin position="848"/>
        <end position="870"/>
    </location>
</feature>
<evidence type="ECO:0000256" key="11">
    <source>
        <dbReference type="SAM" id="Phobius"/>
    </source>
</evidence>
<gene>
    <name evidence="17" type="ORF">JHL17_02350</name>
</gene>
<comment type="subcellular location">
    <subcellularLocation>
        <location evidence="1">Cell membrane</location>
        <topology evidence="1">Multi-pass membrane protein</topology>
    </subcellularLocation>
    <subcellularLocation>
        <location evidence="9">Membrane</location>
        <topology evidence="9">Multi-pass membrane protein</topology>
    </subcellularLocation>
</comment>